<keyword evidence="2" id="KW-1133">Transmembrane helix</keyword>
<evidence type="ECO:0000256" key="2">
    <source>
        <dbReference type="SAM" id="Phobius"/>
    </source>
</evidence>
<comment type="caution">
    <text evidence="3">The sequence shown here is derived from an EMBL/GenBank/DDBJ whole genome shotgun (WGS) entry which is preliminary data.</text>
</comment>
<dbReference type="Gene3D" id="2.60.120.290">
    <property type="entry name" value="Spermadhesin, CUB domain"/>
    <property type="match status" value="1"/>
</dbReference>
<keyword evidence="2" id="KW-0472">Membrane</keyword>
<gene>
    <name evidence="3" type="ORF">LSH36_123g05045</name>
</gene>
<evidence type="ECO:0000256" key="1">
    <source>
        <dbReference type="SAM" id="MobiDB-lite"/>
    </source>
</evidence>
<dbReference type="Proteomes" id="UP001208570">
    <property type="component" value="Unassembled WGS sequence"/>
</dbReference>
<feature type="compositionally biased region" description="Polar residues" evidence="1">
    <location>
        <begin position="398"/>
        <end position="408"/>
    </location>
</feature>
<evidence type="ECO:0000313" key="3">
    <source>
        <dbReference type="EMBL" id="KAK2160988.1"/>
    </source>
</evidence>
<feature type="transmembrane region" description="Helical" evidence="2">
    <location>
        <begin position="351"/>
        <end position="378"/>
    </location>
</feature>
<dbReference type="InterPro" id="IPR035914">
    <property type="entry name" value="Sperma_CUB_dom_sf"/>
</dbReference>
<feature type="region of interest" description="Disordered" evidence="1">
    <location>
        <begin position="533"/>
        <end position="558"/>
    </location>
</feature>
<feature type="region of interest" description="Disordered" evidence="1">
    <location>
        <begin position="389"/>
        <end position="411"/>
    </location>
</feature>
<proteinExistence type="predicted"/>
<keyword evidence="2" id="KW-0812">Transmembrane</keyword>
<organism evidence="3 4">
    <name type="scientific">Paralvinella palmiformis</name>
    <dbReference type="NCBI Taxonomy" id="53620"/>
    <lineage>
        <taxon>Eukaryota</taxon>
        <taxon>Metazoa</taxon>
        <taxon>Spiralia</taxon>
        <taxon>Lophotrochozoa</taxon>
        <taxon>Annelida</taxon>
        <taxon>Polychaeta</taxon>
        <taxon>Sedentaria</taxon>
        <taxon>Canalipalpata</taxon>
        <taxon>Terebellida</taxon>
        <taxon>Terebelliformia</taxon>
        <taxon>Alvinellidae</taxon>
        <taxon>Paralvinella</taxon>
    </lineage>
</organism>
<keyword evidence="4" id="KW-1185">Reference proteome</keyword>
<protein>
    <submittedName>
        <fullName evidence="3">Uncharacterized protein</fullName>
    </submittedName>
</protein>
<feature type="compositionally biased region" description="Low complexity" evidence="1">
    <location>
        <begin position="544"/>
        <end position="555"/>
    </location>
</feature>
<sequence length="594" mass="65461">MADTERSPPNNGNLIEVRVEGRSSYTSFDGRNVRRFRGAVGSEVLFGAIGRGVGFPGVSYFGWMSAKREAIRQPHSPDGLATLAEGQRCSDRDAPILTNVSGMLSSSAALRTGYGLPGCPWIVRVRKGQRVKVTLYDFSIASRYRTESWYGADGDREYCYVYAVIREQNGDKEFTVCAGNQRQMIVYQSTTNMVEILLLDVDKENAQNFIFQYEASTLTKPWTYGRLPGDTSRIPLINRIPILIRKLVMDYRLLHRAIKLEITTGCADMAPPENAYVLRQADGATITCNSSSQAWHLVCKDTEWIGEYGDCLPGAAISTSDGDKTLPSYGLILRYYLISRCIFIDSVISDYGGLILAVLIGVAIGIIVGFTLLATVLWCRRRRRYKRPVQRDPDPGMTTLQMSPSNPGSPHCKVHRLKGEYGYTHVWEVQASPGRTKPRQTTLTAADSAYQSYHNQRGIPGSRDGLVCMHSKKEHEYESPKFETFGIGIGRDTKFHQGAFYPGYGRTCTVPRPRPVQCGDSLDNVVHIEVGLEQPPSRGPVSSGGQLPTGGQLLTAPGQLPAGYSVAGDTKTSVADVMDGTFDSCVDPKGNHYT</sequence>
<evidence type="ECO:0000313" key="4">
    <source>
        <dbReference type="Proteomes" id="UP001208570"/>
    </source>
</evidence>
<dbReference type="SUPFAM" id="SSF49854">
    <property type="entry name" value="Spermadhesin, CUB domain"/>
    <property type="match status" value="1"/>
</dbReference>
<dbReference type="AlphaFoldDB" id="A0AAD9NA21"/>
<accession>A0AAD9NA21</accession>
<dbReference type="EMBL" id="JAODUP010000123">
    <property type="protein sequence ID" value="KAK2160988.1"/>
    <property type="molecule type" value="Genomic_DNA"/>
</dbReference>
<reference evidence="3" key="1">
    <citation type="journal article" date="2023" name="Mol. Biol. Evol.">
        <title>Third-Generation Sequencing Reveals the Adaptive Role of the Epigenome in Three Deep-Sea Polychaetes.</title>
        <authorList>
            <person name="Perez M."/>
            <person name="Aroh O."/>
            <person name="Sun Y."/>
            <person name="Lan Y."/>
            <person name="Juniper S.K."/>
            <person name="Young C.R."/>
            <person name="Angers B."/>
            <person name="Qian P.Y."/>
        </authorList>
    </citation>
    <scope>NUCLEOTIDE SEQUENCE</scope>
    <source>
        <strain evidence="3">P08H-3</strain>
    </source>
</reference>
<name>A0AAD9NA21_9ANNE</name>